<sequence length="88" mass="9460">MRNRSAAPAPPCTNWWRSPETCAVRASAAAAPWQDRIRIVTAKPFDASDAPGSRDASGVLVRPDGYVAWAATDGTEGLTTALTRWFGR</sequence>
<dbReference type="Gene3D" id="3.40.30.120">
    <property type="match status" value="1"/>
</dbReference>
<proteinExistence type="predicted"/>
<dbReference type="RefSeq" id="WP_387132441.1">
    <property type="nucleotide sequence ID" value="NZ_JADLPS010000016.1"/>
</dbReference>
<evidence type="ECO:0000313" key="1">
    <source>
        <dbReference type="EMBL" id="MFF4027392.1"/>
    </source>
</evidence>
<reference evidence="1 2" key="1">
    <citation type="submission" date="2024-10" db="EMBL/GenBank/DDBJ databases">
        <title>The Natural Products Discovery Center: Release of the First 8490 Sequenced Strains for Exploring Actinobacteria Biosynthetic Diversity.</title>
        <authorList>
            <person name="Kalkreuter E."/>
            <person name="Kautsar S.A."/>
            <person name="Yang D."/>
            <person name="Bader C.D."/>
            <person name="Teijaro C.N."/>
            <person name="Fluegel L."/>
            <person name="Davis C.M."/>
            <person name="Simpson J.R."/>
            <person name="Lauterbach L."/>
            <person name="Steele A.D."/>
            <person name="Gui C."/>
            <person name="Meng S."/>
            <person name="Li G."/>
            <person name="Viehrig K."/>
            <person name="Ye F."/>
            <person name="Su P."/>
            <person name="Kiefer A.F."/>
            <person name="Nichols A."/>
            <person name="Cepeda A.J."/>
            <person name="Yan W."/>
            <person name="Fan B."/>
            <person name="Jiang Y."/>
            <person name="Adhikari A."/>
            <person name="Zheng C.-J."/>
            <person name="Schuster L."/>
            <person name="Cowan T.M."/>
            <person name="Smanski M.J."/>
            <person name="Chevrette M.G."/>
            <person name="De Carvalho L.P.S."/>
            <person name="Shen B."/>
        </authorList>
    </citation>
    <scope>NUCLEOTIDE SEQUENCE [LARGE SCALE GENOMIC DNA]</scope>
    <source>
        <strain evidence="1 2">NPDC001867</strain>
    </source>
</reference>
<keyword evidence="2" id="KW-1185">Reference proteome</keyword>
<comment type="caution">
    <text evidence="1">The sequence shown here is derived from an EMBL/GenBank/DDBJ whole genome shotgun (WGS) entry which is preliminary data.</text>
</comment>
<evidence type="ECO:0000313" key="2">
    <source>
        <dbReference type="Proteomes" id="UP001602089"/>
    </source>
</evidence>
<dbReference type="EMBL" id="JBIATK010000014">
    <property type="protein sequence ID" value="MFF4027392.1"/>
    <property type="molecule type" value="Genomic_DNA"/>
</dbReference>
<dbReference type="Pfam" id="PF21274">
    <property type="entry name" value="Rng_hyd_C"/>
    <property type="match status" value="1"/>
</dbReference>
<dbReference type="Proteomes" id="UP001602089">
    <property type="component" value="Unassembled WGS sequence"/>
</dbReference>
<name>A0ABW6TMM6_9NOCA</name>
<accession>A0ABW6TMM6</accession>
<organism evidence="1 2">
    <name type="scientific">Nocardia elegans</name>
    <dbReference type="NCBI Taxonomy" id="300029"/>
    <lineage>
        <taxon>Bacteria</taxon>
        <taxon>Bacillati</taxon>
        <taxon>Actinomycetota</taxon>
        <taxon>Actinomycetes</taxon>
        <taxon>Mycobacteriales</taxon>
        <taxon>Nocardiaceae</taxon>
        <taxon>Nocardia</taxon>
    </lineage>
</organism>
<protein>
    <recommendedName>
        <fullName evidence="3">FAD-binding domain-containing protein</fullName>
    </recommendedName>
</protein>
<evidence type="ECO:0008006" key="3">
    <source>
        <dbReference type="Google" id="ProtNLM"/>
    </source>
</evidence>
<gene>
    <name evidence="1" type="ORF">ACFYY5_31535</name>
</gene>